<protein>
    <submittedName>
        <fullName evidence="7">CRAL-TRIO domain-containing protein</fullName>
    </submittedName>
</protein>
<comment type="similarity">
    <text evidence="2">Belongs to the MCF2 family.</text>
</comment>
<reference evidence="7" key="1">
    <citation type="submission" date="2024-02" db="UniProtKB">
        <authorList>
            <consortium name="WormBaseParasite"/>
        </authorList>
    </citation>
    <scope>IDENTIFICATION</scope>
</reference>
<dbReference type="PANTHER" id="PTHR22826">
    <property type="entry name" value="RHO GUANINE EXCHANGE FACTOR-RELATED"/>
    <property type="match status" value="1"/>
</dbReference>
<dbReference type="InterPro" id="IPR055251">
    <property type="entry name" value="SOS1_NGEF_PH"/>
</dbReference>
<dbReference type="InterPro" id="IPR051336">
    <property type="entry name" value="RhoGEF_Guanine_NuclExch_SF"/>
</dbReference>
<dbReference type="AlphaFoldDB" id="A0AAF5DFJ8"/>
<keyword evidence="1" id="KW-0344">Guanine-nucleotide releasing factor</keyword>
<feature type="domain" description="DH" evidence="4">
    <location>
        <begin position="1007"/>
        <end position="1188"/>
    </location>
</feature>
<dbReference type="SUPFAM" id="SSF48065">
    <property type="entry name" value="DBL homology domain (DH-domain)"/>
    <property type="match status" value="1"/>
</dbReference>
<dbReference type="InterPro" id="IPR001251">
    <property type="entry name" value="CRAL-TRIO_dom"/>
</dbReference>
<dbReference type="SMART" id="SM00516">
    <property type="entry name" value="SEC14"/>
    <property type="match status" value="1"/>
</dbReference>
<dbReference type="Gene3D" id="2.30.29.30">
    <property type="entry name" value="Pleckstrin-homology domain (PH domain)/Phosphotyrosine-binding domain (PTB)"/>
    <property type="match status" value="1"/>
</dbReference>
<dbReference type="GO" id="GO:0005085">
    <property type="term" value="F:guanyl-nucleotide exchange factor activity"/>
    <property type="evidence" value="ECO:0007669"/>
    <property type="project" value="UniProtKB-KW"/>
</dbReference>
<dbReference type="GO" id="GO:0005737">
    <property type="term" value="C:cytoplasm"/>
    <property type="evidence" value="ECO:0007669"/>
    <property type="project" value="TreeGrafter"/>
</dbReference>
<dbReference type="PROSITE" id="PS50010">
    <property type="entry name" value="DH_2"/>
    <property type="match status" value="1"/>
</dbReference>
<sequence length="1467" mass="169035">MPSTYNLLNSNKNDRKKMENPFFVAKNQCFQNFSGSSGRLTTSFYQQTSDDYYTGCCRENDTSIFQIPTSITKSMEDSEEYCKTTYYTPREYAEQKHRRPSKIDLDCLKESTKNKKCNEKKGGLYNYDLSFDLTIFKNTLGQASFLDDSGYKSTVNEKSFYMSPDSRNKNTLLTSSYYGTGWLLAESLTPEDEDNSNDWEAQMTVGRQKIQISEVGEILNTNFAFISGASTREGHPILTFPDAKNQITFEQYHLLITYLFQVPLLEDTQKGFVLIIDRRNDKWSSLRILFSYLMNYFPEPIRLIFLLKPEGVFQRALEVGYRNFFDSTKYKVVICQSVTELSEYIGPERLTMDVGGELKYNHKEWIDHRMDIERMKSSASVIAESLSNFAKCLRETELPNDVDTTERILQIQSGDRDAIKEDFRISIRKGLSLLRHIRQAEEKPHADELSPTRYHNVTAVERMLVQLEETERSFDTFWEKHRQRLTNCLQQRRFEERFRKIQSNFAKHMIYLEEHREVGDSVERAEVLANEHKEYIQMAKEDVEVAQVLRKEGDELITNHSQDNELSGSLLPKCDELTRMAEALQSALDRRAEVLQLSMTMHRQIAEANKWCKAGVQLLSNIPIDINPTSISNTISKMDEFLMEGSKLQLEPFNAKQTMNNLILLTTTETSTLLAQVAERIDDIRRMGVARRDALLKYTEREIKKPVQVVSPEKSLPSTPAKEFSNFDGDNKISSEVNNLPPTILTGEIKKNFTTGSEDITILEMKRRLPRLFNSFRAKRVFLFNKTNQNNHDIEYKNDIFLSKIDTSSNDKNVFISSSSSGPSTGTNSSMTTPEHNDYNDDPITKQSSYNIKKNNIEVMLNNKGLDDIYENDDNIQQPQIRYRSTVKLEERKESRAKRNMKAVSAFMTTDVPHSIQEFFQRKPSTRSLRLKMNPVTCKEKNLKKFTEEVCIEFSDEEDDYDKKDFYNNMKDIEIVNDFQQCTVVEDMPSTTNFSLETENHRDTNGIASFVLAELISTEQSYVRELASIVDYYIIPFENLENTNTLPLPIRGKSSFIFGNLRTLLDYHNNVFLSALMSANNDIPTICRLFISERNHLLSLYRPYCQNKSQSETFRREYVEGKKFFNDCQRRAKHLLPLSAYLLKPIQRITKYQLLLKELSRHCDVVFRTEVETAIAAMLDLLSQLNADMQQLRISGFNGDLSLLGCLRLHTECDVMSFKKKNHRFGKSQRRFILLFDHGVVLCKKRSQPITLDSEYYEFKLLIPLKILGFSEFSKAGSDKFEIWDNSKNEGFAITILDDHSRMKWIQRIGKFIQIIRENKITDIPRVSIEECNINDNKIQNDEFDGKGIHRSGRPQSWTSVDSTASSKISSEEGIFSIDPNGNRSSIASIDESNEVELFDSRDIVDNNSSSGNHVTTIMVPSTEQDNELPSNNTKILDTRSISEGQIQTMNGGIVVSESADCVSAAC</sequence>
<dbReference type="PROSITE" id="PS50191">
    <property type="entry name" value="CRAL_TRIO"/>
    <property type="match status" value="1"/>
</dbReference>
<dbReference type="InterPro" id="IPR056466">
    <property type="entry name" value="Spectrin_DBS"/>
</dbReference>
<dbReference type="SUPFAM" id="SSF52087">
    <property type="entry name" value="CRAL/TRIO domain"/>
    <property type="match status" value="1"/>
</dbReference>
<dbReference type="SMART" id="SM00325">
    <property type="entry name" value="RhoGEF"/>
    <property type="match status" value="1"/>
</dbReference>
<feature type="compositionally biased region" description="Low complexity" evidence="3">
    <location>
        <begin position="817"/>
        <end position="834"/>
    </location>
</feature>
<name>A0AAF5DFJ8_STRER</name>
<feature type="domain" description="CRAL-TRIO" evidence="5">
    <location>
        <begin position="261"/>
        <end position="362"/>
    </location>
</feature>
<dbReference type="CDD" id="cd00160">
    <property type="entry name" value="RhoGEF"/>
    <property type="match status" value="1"/>
</dbReference>
<dbReference type="SUPFAM" id="SSF46966">
    <property type="entry name" value="Spectrin repeat"/>
    <property type="match status" value="1"/>
</dbReference>
<evidence type="ECO:0000256" key="3">
    <source>
        <dbReference type="SAM" id="MobiDB-lite"/>
    </source>
</evidence>
<dbReference type="Gene3D" id="1.20.900.10">
    <property type="entry name" value="Dbl homology (DH) domain"/>
    <property type="match status" value="1"/>
</dbReference>
<evidence type="ECO:0000256" key="1">
    <source>
        <dbReference type="ARBA" id="ARBA00022658"/>
    </source>
</evidence>
<dbReference type="InterPro" id="IPR000219">
    <property type="entry name" value="DH_dom"/>
</dbReference>
<feature type="region of interest" description="Disordered" evidence="3">
    <location>
        <begin position="814"/>
        <end position="847"/>
    </location>
</feature>
<dbReference type="Gene3D" id="3.40.525.10">
    <property type="entry name" value="CRAL-TRIO lipid binding domain"/>
    <property type="match status" value="1"/>
</dbReference>
<dbReference type="Pfam" id="PF23289">
    <property type="entry name" value="Spectrin_5"/>
    <property type="match status" value="1"/>
</dbReference>
<dbReference type="Gene3D" id="1.20.58.60">
    <property type="match status" value="1"/>
</dbReference>
<dbReference type="PANTHER" id="PTHR22826:SF211">
    <property type="entry name" value="LD43457P"/>
    <property type="match status" value="1"/>
</dbReference>
<evidence type="ECO:0000256" key="2">
    <source>
        <dbReference type="ARBA" id="ARBA00049987"/>
    </source>
</evidence>
<dbReference type="Pfam" id="PF13716">
    <property type="entry name" value="CRAL_TRIO_2"/>
    <property type="match status" value="1"/>
</dbReference>
<evidence type="ECO:0000313" key="6">
    <source>
        <dbReference type="Proteomes" id="UP000035681"/>
    </source>
</evidence>
<evidence type="ECO:0000259" key="5">
    <source>
        <dbReference type="PROSITE" id="PS50191"/>
    </source>
</evidence>
<accession>A0AAF5DFJ8</accession>
<organism evidence="6 7">
    <name type="scientific">Strongyloides stercoralis</name>
    <name type="common">Threadworm</name>
    <dbReference type="NCBI Taxonomy" id="6248"/>
    <lineage>
        <taxon>Eukaryota</taxon>
        <taxon>Metazoa</taxon>
        <taxon>Ecdysozoa</taxon>
        <taxon>Nematoda</taxon>
        <taxon>Chromadorea</taxon>
        <taxon>Rhabditida</taxon>
        <taxon>Tylenchina</taxon>
        <taxon>Panagrolaimomorpha</taxon>
        <taxon>Strongyloidoidea</taxon>
        <taxon>Strongyloididae</taxon>
        <taxon>Strongyloides</taxon>
    </lineage>
</organism>
<dbReference type="InterPro" id="IPR011993">
    <property type="entry name" value="PH-like_dom_sf"/>
</dbReference>
<dbReference type="WBParaSite" id="TCONS_00011677.p1">
    <property type="protein sequence ID" value="TCONS_00011677.p1"/>
    <property type="gene ID" value="XLOC_006381"/>
</dbReference>
<dbReference type="InterPro" id="IPR036865">
    <property type="entry name" value="CRAL-TRIO_dom_sf"/>
</dbReference>
<evidence type="ECO:0000259" key="4">
    <source>
        <dbReference type="PROSITE" id="PS50010"/>
    </source>
</evidence>
<dbReference type="Pfam" id="PF22697">
    <property type="entry name" value="SOS1_NGEF_PH"/>
    <property type="match status" value="1"/>
</dbReference>
<evidence type="ECO:0000313" key="7">
    <source>
        <dbReference type="WBParaSite" id="TCONS_00011677.p1"/>
    </source>
</evidence>
<dbReference type="CDD" id="cd00170">
    <property type="entry name" value="SEC14"/>
    <property type="match status" value="1"/>
</dbReference>
<proteinExistence type="inferred from homology"/>
<keyword evidence="6" id="KW-1185">Reference proteome</keyword>
<dbReference type="InterPro" id="IPR035899">
    <property type="entry name" value="DBL_dom_sf"/>
</dbReference>
<dbReference type="Pfam" id="PF00621">
    <property type="entry name" value="RhoGEF"/>
    <property type="match status" value="1"/>
</dbReference>
<dbReference type="Proteomes" id="UP000035681">
    <property type="component" value="Unplaced"/>
</dbReference>
<dbReference type="SUPFAM" id="SSF50729">
    <property type="entry name" value="PH domain-like"/>
    <property type="match status" value="1"/>
</dbReference>